<dbReference type="AlphaFoldDB" id="A0AAD1W841"/>
<organism evidence="1 2">
    <name type="scientific">Pelobates cultripes</name>
    <name type="common">Western spadefoot toad</name>
    <dbReference type="NCBI Taxonomy" id="61616"/>
    <lineage>
        <taxon>Eukaryota</taxon>
        <taxon>Metazoa</taxon>
        <taxon>Chordata</taxon>
        <taxon>Craniata</taxon>
        <taxon>Vertebrata</taxon>
        <taxon>Euteleostomi</taxon>
        <taxon>Amphibia</taxon>
        <taxon>Batrachia</taxon>
        <taxon>Anura</taxon>
        <taxon>Pelobatoidea</taxon>
        <taxon>Pelobatidae</taxon>
        <taxon>Pelobates</taxon>
    </lineage>
</organism>
<keyword evidence="2" id="KW-1185">Reference proteome</keyword>
<sequence length="52" mass="5835">MAEMLHELETRVAEKINAVDAEVQQLGHRVHATLHWSPRAAVQAKLSFTILS</sequence>
<accession>A0AAD1W841</accession>
<protein>
    <submittedName>
        <fullName evidence="1">Uncharacterized protein</fullName>
    </submittedName>
</protein>
<evidence type="ECO:0000313" key="1">
    <source>
        <dbReference type="EMBL" id="CAH2292928.1"/>
    </source>
</evidence>
<proteinExistence type="predicted"/>
<dbReference type="EMBL" id="OW240916">
    <property type="protein sequence ID" value="CAH2292928.1"/>
    <property type="molecule type" value="Genomic_DNA"/>
</dbReference>
<name>A0AAD1W841_PELCU</name>
<reference evidence="1" key="1">
    <citation type="submission" date="2022-03" db="EMBL/GenBank/DDBJ databases">
        <authorList>
            <person name="Alioto T."/>
            <person name="Alioto T."/>
            <person name="Gomez Garrido J."/>
        </authorList>
    </citation>
    <scope>NUCLEOTIDE SEQUENCE</scope>
</reference>
<evidence type="ECO:0000313" key="2">
    <source>
        <dbReference type="Proteomes" id="UP001295444"/>
    </source>
</evidence>
<dbReference type="Proteomes" id="UP001295444">
    <property type="component" value="Chromosome 05"/>
</dbReference>
<gene>
    <name evidence="1" type="ORF">PECUL_23A026088</name>
</gene>